<dbReference type="EMBL" id="CP002628">
    <property type="protein sequence ID" value="AEB06235.1"/>
    <property type="molecule type" value="Genomic_DNA"/>
</dbReference>
<dbReference type="KEGG" id="cgo:Corgl_0108"/>
<gene>
    <name evidence="2" type="ordered locus">Corgl_0108</name>
</gene>
<dbReference type="GO" id="GO:0005975">
    <property type="term" value="P:carbohydrate metabolic process"/>
    <property type="evidence" value="ECO:0007669"/>
    <property type="project" value="UniProtKB-ARBA"/>
</dbReference>
<name>F2N9Y0_CORGP</name>
<dbReference type="HOGENOM" id="CLU_448853_0_0_11"/>
<dbReference type="InterPro" id="IPR013783">
    <property type="entry name" value="Ig-like_fold"/>
</dbReference>
<dbReference type="Pfam" id="PF13306">
    <property type="entry name" value="LRR_5"/>
    <property type="match status" value="1"/>
</dbReference>
<dbReference type="Gene3D" id="3.80.10.10">
    <property type="entry name" value="Ribonuclease Inhibitor"/>
    <property type="match status" value="1"/>
</dbReference>
<accession>F2N9Y0</accession>
<dbReference type="InterPro" id="IPR032675">
    <property type="entry name" value="LRR_dom_sf"/>
</dbReference>
<dbReference type="InterPro" id="IPR042229">
    <property type="entry name" value="Listeria/Bacterioides_rpt_sf"/>
</dbReference>
<dbReference type="AlphaFoldDB" id="F2N9Y0"/>
<dbReference type="InterPro" id="IPR026906">
    <property type="entry name" value="LRR_5"/>
</dbReference>
<dbReference type="Gene3D" id="2.60.40.10">
    <property type="entry name" value="Immunoglobulins"/>
    <property type="match status" value="1"/>
</dbReference>
<evidence type="ECO:0000256" key="1">
    <source>
        <dbReference type="SAM" id="Phobius"/>
    </source>
</evidence>
<keyword evidence="1" id="KW-1133">Transmembrane helix</keyword>
<keyword evidence="1" id="KW-0812">Transmembrane</keyword>
<protein>
    <submittedName>
        <fullName evidence="2">Uncharacterized protein</fullName>
    </submittedName>
</protein>
<dbReference type="Gene3D" id="2.60.40.4270">
    <property type="entry name" value="Listeria-Bacteroides repeat domain"/>
    <property type="match status" value="1"/>
</dbReference>
<evidence type="ECO:0000313" key="3">
    <source>
        <dbReference type="Proteomes" id="UP000006851"/>
    </source>
</evidence>
<keyword evidence="3" id="KW-1185">Reference proteome</keyword>
<proteinExistence type="predicted"/>
<dbReference type="SUPFAM" id="SSF52058">
    <property type="entry name" value="L domain-like"/>
    <property type="match status" value="1"/>
</dbReference>
<feature type="transmembrane region" description="Helical" evidence="1">
    <location>
        <begin position="582"/>
        <end position="602"/>
    </location>
</feature>
<reference evidence="3" key="1">
    <citation type="journal article" date="2013" name="Stand. Genomic Sci.">
        <title>Complete genome sequence of Coriobacterium glomerans type strain (PW2(T)) from the midgut of Pyrrhocoris apterus L. (red soldier bug).</title>
        <authorList>
            <person name="Stackebrandt E."/>
            <person name="Zeytun A."/>
            <person name="Lapidus A."/>
            <person name="Nolan M."/>
            <person name="Lucas S."/>
            <person name="Hammon N."/>
            <person name="Deshpande S."/>
            <person name="Cheng J.F."/>
            <person name="Tapia R."/>
            <person name="Goodwin L.A."/>
            <person name="Pitluck S."/>
            <person name="Liolios K."/>
            <person name="Pagani I."/>
            <person name="Ivanova N."/>
            <person name="Mavromatis K."/>
            <person name="Mikhailova N."/>
            <person name="Huntemann M."/>
            <person name="Pati A."/>
            <person name="Chen A."/>
            <person name="Palaniappan K."/>
            <person name="Chang Y.J."/>
            <person name="Land M."/>
            <person name="Hauser L."/>
            <person name="Rohde M."/>
            <person name="Pukall R."/>
            <person name="Goker M."/>
            <person name="Detter J.C."/>
            <person name="Woyke T."/>
            <person name="Bristow J."/>
            <person name="Eisen J.A."/>
            <person name="Markowitz V."/>
            <person name="Hugenholtz P."/>
            <person name="Kyrpides N.C."/>
            <person name="Klenk H.P."/>
        </authorList>
    </citation>
    <scope>NUCLEOTIDE SEQUENCE</scope>
    <source>
        <strain evidence="3">ATCC 49209 / DSM 20642 / JCM 10262 / PW2</strain>
    </source>
</reference>
<dbReference type="eggNOG" id="COG4932">
    <property type="taxonomic scope" value="Bacteria"/>
</dbReference>
<dbReference type="STRING" id="700015.Corgl_0108"/>
<keyword evidence="1" id="KW-0472">Membrane</keyword>
<organism evidence="2 3">
    <name type="scientific">Coriobacterium glomerans (strain ATCC 49209 / DSM 20642 / JCM 10262 / PW2)</name>
    <dbReference type="NCBI Taxonomy" id="700015"/>
    <lineage>
        <taxon>Bacteria</taxon>
        <taxon>Bacillati</taxon>
        <taxon>Actinomycetota</taxon>
        <taxon>Coriobacteriia</taxon>
        <taxon>Coriobacteriales</taxon>
        <taxon>Coriobacteriaceae</taxon>
        <taxon>Coriobacterium</taxon>
    </lineage>
</organism>
<evidence type="ECO:0000313" key="2">
    <source>
        <dbReference type="EMBL" id="AEB06235.1"/>
    </source>
</evidence>
<dbReference type="Proteomes" id="UP000006851">
    <property type="component" value="Chromosome"/>
</dbReference>
<sequence>MRLQAAIDTSSRGELELPSHIINKNDGLEYEVNEVGMDAFYGCKYLKSTGLAGNTSITILSWECYDGCTALTSTGLEDNASITTILGTAFADCTDLQMTGLARNKTLTSLGGYTFWRCPHIKSTGLDGNTSVSTIGALAFNGCFDLGTESTKTANARDLVINQPMHGDKPVGLVLGTHPDPEVSDGNVFSGTAFTSLYLLCDKSLLTITDNALEGSAITRIFVNSSWLGTEEFSNGGRTYRISDGTLVIMDPLQSVSAARTTGTSDGATAIVCTSRSAVVEIVDSGGVRLASREISIDETAPPQRSALDIPSGSGLSPSADRLSAHLISSGPFAYPTDVDRRLPYNTVEAAERSCELPAVSYTVAFDGNGATAGATPSTTMVYDVPSRLTMNGFSWAHRAFAGWTSEKDGTGPGFADGQSVTNLTDVQDATVTLYAKWTSTISIALEVRSQEADAGTLLPGAGYVISRDRDVSRRDLWVTGLFVDPEKKTEATWPQMSGVDGEVRLYGLPMGTFYLLNSSAPAGYQDSAKATSIAIDEDGGIIVDDKPYTPTTPDSISVAVAFGRAPRLPGTGAATADGLRAAGVAAAALSAAVPVGLLLVGRARRAG</sequence>